<dbReference type="InterPro" id="IPR021765">
    <property type="entry name" value="UstYa-like"/>
</dbReference>
<evidence type="ECO:0000256" key="3">
    <source>
        <dbReference type="SAM" id="Phobius"/>
    </source>
</evidence>
<keyword evidence="3" id="KW-0812">Transmembrane</keyword>
<name>A0ABR2Y2Y3_9PEZI</name>
<keyword evidence="5" id="KW-1185">Reference proteome</keyword>
<keyword evidence="3" id="KW-1133">Transmembrane helix</keyword>
<accession>A0ABR2Y2Y3</accession>
<proteinExistence type="inferred from homology"/>
<comment type="similarity">
    <text evidence="2">Belongs to the ustYa family.</text>
</comment>
<feature type="transmembrane region" description="Helical" evidence="3">
    <location>
        <begin position="49"/>
        <end position="73"/>
    </location>
</feature>
<gene>
    <name evidence="4" type="ORF">SCAR479_02557</name>
</gene>
<evidence type="ECO:0000256" key="1">
    <source>
        <dbReference type="ARBA" id="ARBA00004685"/>
    </source>
</evidence>
<dbReference type="PANTHER" id="PTHR33365">
    <property type="entry name" value="YALI0B05434P"/>
    <property type="match status" value="1"/>
</dbReference>
<comment type="caution">
    <text evidence="4">The sequence shown here is derived from an EMBL/GenBank/DDBJ whole genome shotgun (WGS) entry which is preliminary data.</text>
</comment>
<reference evidence="4 5" key="1">
    <citation type="submission" date="2024-02" db="EMBL/GenBank/DDBJ databases">
        <title>First draft genome assembly of two strains of Seiridium cardinale.</title>
        <authorList>
            <person name="Emiliani G."/>
            <person name="Scali E."/>
        </authorList>
    </citation>
    <scope>NUCLEOTIDE SEQUENCE [LARGE SCALE GENOMIC DNA]</scope>
    <source>
        <strain evidence="4 5">BM-138-000479</strain>
    </source>
</reference>
<dbReference type="EMBL" id="JARVKM010000006">
    <property type="protein sequence ID" value="KAK9780442.1"/>
    <property type="molecule type" value="Genomic_DNA"/>
</dbReference>
<evidence type="ECO:0000313" key="4">
    <source>
        <dbReference type="EMBL" id="KAK9780442.1"/>
    </source>
</evidence>
<protein>
    <submittedName>
        <fullName evidence="4">Tat pathway signal sequence</fullName>
    </submittedName>
</protein>
<dbReference type="PANTHER" id="PTHR33365:SF4">
    <property type="entry name" value="CYCLOCHLOROTINE BIOSYNTHESIS PROTEIN O"/>
    <property type="match status" value="1"/>
</dbReference>
<evidence type="ECO:0000313" key="5">
    <source>
        <dbReference type="Proteomes" id="UP001465668"/>
    </source>
</evidence>
<sequence length="281" mass="32336">MSAEKASLLHDEECSLPDDQSLDQRRVASFSLDSARQSLDHRGSHSLSFLFRGYLLVLHLLCFCLVVALFLTVSRTSNLDLAMLDFDSRYPDWVPISYELLHENPLENPQNKFDGMPNQANTKAWDDLITPTFFSVSEAELQKTGESVNDSVRLAKGGYMAGLGVYHNIHCLRRLRLYLHAEYYYDNFTAANMDYLYEHLGHCIESLCRSIMCNADTSIYTFTWEDATLVRPGIWRPESKSNQDRKCIKWESLEDWVMERHIPLNPVLLKPGGEEEKVLMV</sequence>
<comment type="pathway">
    <text evidence="1">Mycotoxin biosynthesis.</text>
</comment>
<keyword evidence="3" id="KW-0472">Membrane</keyword>
<dbReference type="Pfam" id="PF11807">
    <property type="entry name" value="UstYa"/>
    <property type="match status" value="1"/>
</dbReference>
<dbReference type="Proteomes" id="UP001465668">
    <property type="component" value="Unassembled WGS sequence"/>
</dbReference>
<organism evidence="4 5">
    <name type="scientific">Seiridium cardinale</name>
    <dbReference type="NCBI Taxonomy" id="138064"/>
    <lineage>
        <taxon>Eukaryota</taxon>
        <taxon>Fungi</taxon>
        <taxon>Dikarya</taxon>
        <taxon>Ascomycota</taxon>
        <taxon>Pezizomycotina</taxon>
        <taxon>Sordariomycetes</taxon>
        <taxon>Xylariomycetidae</taxon>
        <taxon>Amphisphaeriales</taxon>
        <taxon>Sporocadaceae</taxon>
        <taxon>Seiridium</taxon>
    </lineage>
</organism>
<evidence type="ECO:0000256" key="2">
    <source>
        <dbReference type="ARBA" id="ARBA00035112"/>
    </source>
</evidence>